<proteinExistence type="predicted"/>
<dbReference type="Proteomes" id="UP000507470">
    <property type="component" value="Unassembled WGS sequence"/>
</dbReference>
<keyword evidence="1" id="KW-0479">Metal-binding</keyword>
<evidence type="ECO:0000256" key="1">
    <source>
        <dbReference type="PROSITE-ProRule" id="PRU00024"/>
    </source>
</evidence>
<dbReference type="PANTHER" id="PTHR25462:SF305">
    <property type="entry name" value="RING-TYPE DOMAIN-CONTAINING PROTEIN"/>
    <property type="match status" value="1"/>
</dbReference>
<feature type="domain" description="B box-type" evidence="3">
    <location>
        <begin position="63"/>
        <end position="105"/>
    </location>
</feature>
<accession>A0A6J8A753</accession>
<evidence type="ECO:0000313" key="5">
    <source>
        <dbReference type="Proteomes" id="UP000507470"/>
    </source>
</evidence>
<protein>
    <recommendedName>
        <fullName evidence="3">B box-type domain-containing protein</fullName>
    </recommendedName>
</protein>
<dbReference type="InterPro" id="IPR047153">
    <property type="entry name" value="TRIM45/56/19-like"/>
</dbReference>
<keyword evidence="5" id="KW-1185">Reference proteome</keyword>
<evidence type="ECO:0000313" key="4">
    <source>
        <dbReference type="EMBL" id="CAC5362659.1"/>
    </source>
</evidence>
<dbReference type="GO" id="GO:0061630">
    <property type="term" value="F:ubiquitin protein ligase activity"/>
    <property type="evidence" value="ECO:0007669"/>
    <property type="project" value="TreeGrafter"/>
</dbReference>
<dbReference type="OrthoDB" id="6094186at2759"/>
<dbReference type="AlphaFoldDB" id="A0A6J8A753"/>
<keyword evidence="1" id="KW-0863">Zinc-finger</keyword>
<organism evidence="4 5">
    <name type="scientific">Mytilus coruscus</name>
    <name type="common">Sea mussel</name>
    <dbReference type="NCBI Taxonomy" id="42192"/>
    <lineage>
        <taxon>Eukaryota</taxon>
        <taxon>Metazoa</taxon>
        <taxon>Spiralia</taxon>
        <taxon>Lophotrochozoa</taxon>
        <taxon>Mollusca</taxon>
        <taxon>Bivalvia</taxon>
        <taxon>Autobranchia</taxon>
        <taxon>Pteriomorphia</taxon>
        <taxon>Mytilida</taxon>
        <taxon>Mytiloidea</taxon>
        <taxon>Mytilidae</taxon>
        <taxon>Mytilinae</taxon>
        <taxon>Mytilus</taxon>
    </lineage>
</organism>
<dbReference type="SUPFAM" id="SSF57845">
    <property type="entry name" value="B-box zinc-binding domain"/>
    <property type="match status" value="1"/>
</dbReference>
<keyword evidence="2" id="KW-0175">Coiled coil</keyword>
<dbReference type="Gene3D" id="3.30.160.60">
    <property type="entry name" value="Classic Zinc Finger"/>
    <property type="match status" value="1"/>
</dbReference>
<evidence type="ECO:0000259" key="3">
    <source>
        <dbReference type="PROSITE" id="PS50119"/>
    </source>
</evidence>
<dbReference type="PANTHER" id="PTHR25462">
    <property type="entry name" value="BONUS, ISOFORM C-RELATED"/>
    <property type="match status" value="1"/>
</dbReference>
<dbReference type="GO" id="GO:0008270">
    <property type="term" value="F:zinc ion binding"/>
    <property type="evidence" value="ECO:0007669"/>
    <property type="project" value="UniProtKB-KW"/>
</dbReference>
<dbReference type="InterPro" id="IPR000315">
    <property type="entry name" value="Znf_B-box"/>
</dbReference>
<dbReference type="PROSITE" id="PS50119">
    <property type="entry name" value="ZF_BBOX"/>
    <property type="match status" value="2"/>
</dbReference>
<feature type="coiled-coil region" evidence="2">
    <location>
        <begin position="154"/>
        <end position="217"/>
    </location>
</feature>
<dbReference type="EMBL" id="CACVKT020000746">
    <property type="protein sequence ID" value="CAC5362659.1"/>
    <property type="molecule type" value="Genomic_DNA"/>
</dbReference>
<feature type="domain" description="B box-type" evidence="3">
    <location>
        <begin position="3"/>
        <end position="53"/>
    </location>
</feature>
<reference evidence="4 5" key="1">
    <citation type="submission" date="2020-06" db="EMBL/GenBank/DDBJ databases">
        <authorList>
            <person name="Li R."/>
            <person name="Bekaert M."/>
        </authorList>
    </citation>
    <scope>NUCLEOTIDE SEQUENCE [LARGE SCALE GENOMIC DNA]</scope>
    <source>
        <strain evidence="5">wild</strain>
    </source>
</reference>
<evidence type="ECO:0000256" key="2">
    <source>
        <dbReference type="SAM" id="Coils"/>
    </source>
</evidence>
<dbReference type="GO" id="GO:0005654">
    <property type="term" value="C:nucleoplasm"/>
    <property type="evidence" value="ECO:0007669"/>
    <property type="project" value="TreeGrafter"/>
</dbReference>
<name>A0A6J8A753_MYTCO</name>
<gene>
    <name evidence="4" type="ORF">MCOR_4357</name>
</gene>
<keyword evidence="1" id="KW-0862">Zinc</keyword>
<sequence>MTSNSSYCESCSGERKSTVAIRFCSDCDERLCKECVKYHQKCKATKFHHLIDLTSMLGSKISISKTFCEIHEDVSLDFYCTQHDTECCRVCIPSKHQSCKDVLPLEVASKHIKNSSLFEDTLREWQNIAKTLDHLRNYRIDNVSELEKSESAIYEEVKNWKDHLIKQINNLEEKLNIDLSNHKKKNIDQLRKENAEISELYSNVREREQELEFLKEHGSNNQLYLKLREQGKGVQDIVKRVQKMAISYKKVHFEEI</sequence>